<organism evidence="4 5">
    <name type="scientific">Floridaenema evergladense BLCC-F167</name>
    <dbReference type="NCBI Taxonomy" id="3153639"/>
    <lineage>
        <taxon>Bacteria</taxon>
        <taxon>Bacillati</taxon>
        <taxon>Cyanobacteriota</taxon>
        <taxon>Cyanophyceae</taxon>
        <taxon>Oscillatoriophycideae</taxon>
        <taxon>Aerosakkonematales</taxon>
        <taxon>Aerosakkonemataceae</taxon>
        <taxon>Floridanema</taxon>
        <taxon>Floridanema evergladense</taxon>
    </lineage>
</organism>
<evidence type="ECO:0000259" key="3">
    <source>
        <dbReference type="Pfam" id="PF07589"/>
    </source>
</evidence>
<dbReference type="PANTHER" id="PTHR13802">
    <property type="entry name" value="MUCIN 4-RELATED"/>
    <property type="match status" value="1"/>
</dbReference>
<dbReference type="Proteomes" id="UP001576780">
    <property type="component" value="Unassembled WGS sequence"/>
</dbReference>
<dbReference type="InterPro" id="IPR003886">
    <property type="entry name" value="NIDO_dom"/>
</dbReference>
<feature type="domain" description="Ice-binding protein C-terminal" evidence="3">
    <location>
        <begin position="269"/>
        <end position="291"/>
    </location>
</feature>
<dbReference type="Pfam" id="PF07589">
    <property type="entry name" value="PEP-CTERM"/>
    <property type="match status" value="1"/>
</dbReference>
<feature type="domain" description="NIDO" evidence="2">
    <location>
        <begin position="85"/>
        <end position="260"/>
    </location>
</feature>
<dbReference type="InterPro" id="IPR051495">
    <property type="entry name" value="Epithelial_Barrier/Signaling"/>
</dbReference>
<evidence type="ECO:0000313" key="4">
    <source>
        <dbReference type="EMBL" id="MFB2835896.1"/>
    </source>
</evidence>
<evidence type="ECO:0000256" key="1">
    <source>
        <dbReference type="ARBA" id="ARBA00023157"/>
    </source>
</evidence>
<dbReference type="NCBIfam" id="TIGR02595">
    <property type="entry name" value="PEP_CTERM"/>
    <property type="match status" value="1"/>
</dbReference>
<dbReference type="EMBL" id="JBHFNT010000126">
    <property type="protein sequence ID" value="MFB2835896.1"/>
    <property type="molecule type" value="Genomic_DNA"/>
</dbReference>
<comment type="caution">
    <text evidence="4">The sequence shown here is derived from an EMBL/GenBank/DDBJ whole genome shotgun (WGS) entry which is preliminary data.</text>
</comment>
<evidence type="ECO:0000313" key="5">
    <source>
        <dbReference type="Proteomes" id="UP001576780"/>
    </source>
</evidence>
<dbReference type="RefSeq" id="WP_413278296.1">
    <property type="nucleotide sequence ID" value="NZ_JBHFNT010000126.1"/>
</dbReference>
<reference evidence="4 5" key="1">
    <citation type="submission" date="2024-09" db="EMBL/GenBank/DDBJ databases">
        <title>Floridaenema gen nov. (Aerosakkonemataceae, Aerosakkonematales ord. nov., Cyanobacteria) from benthic tropical and subtropical fresh waters, with the description of four new species.</title>
        <authorList>
            <person name="Moretto J.A."/>
            <person name="Berthold D.E."/>
            <person name="Lefler F.W."/>
            <person name="Huang I.-S."/>
            <person name="Laughinghouse H. IV."/>
        </authorList>
    </citation>
    <scope>NUCLEOTIDE SEQUENCE [LARGE SCALE GENOMIC DNA]</scope>
    <source>
        <strain evidence="4 5">BLCC-F167</strain>
    </source>
</reference>
<name>A0ABV4WLE0_9CYAN</name>
<gene>
    <name evidence="4" type="ORF">ACE1CA_15305</name>
</gene>
<evidence type="ECO:0000259" key="2">
    <source>
        <dbReference type="Pfam" id="PF06119"/>
    </source>
</evidence>
<keyword evidence="5" id="KW-1185">Reference proteome</keyword>
<dbReference type="InterPro" id="IPR013424">
    <property type="entry name" value="Ice-binding_C"/>
</dbReference>
<protein>
    <submittedName>
        <fullName evidence="4">Nidogen-like domain-containing protein</fullName>
    </submittedName>
</protein>
<sequence length="300" mass="31762">MIAIKSENLVKSLTTARLSIGVRAACVSLATLTMVTVASVQAAHAGAMRRDLTYTPQQTLPGNDDGSTGRVDIGFTANFFGLNFNQLYVNNNGNVTFDRALSTFTPFGLTSTASQIIAPFFGDVDTRPGNPVTYGQTTVNGRQAFAVNWDNVGYFSYGTDRTNSFQLVMVDRSDTGVGNFDFEFNFDRVQWEAGSASGGSNGLGGSPARVGFSNGTGAPGSFFELAGSAVNGAFLDSNLTTGLIYNRLNSDVDGRYVFAARNGSIQTEVPEPSSIIALFTLGALGVNALRKGRKESKVSN</sequence>
<dbReference type="PANTHER" id="PTHR13802:SF52">
    <property type="entry name" value="MUCIN-4"/>
    <property type="match status" value="1"/>
</dbReference>
<keyword evidence="1" id="KW-1015">Disulfide bond</keyword>
<accession>A0ABV4WLE0</accession>
<dbReference type="Pfam" id="PF06119">
    <property type="entry name" value="NIDO"/>
    <property type="match status" value="1"/>
</dbReference>
<proteinExistence type="predicted"/>